<feature type="domain" description="Mei2-like C-terminal RNA recognition motif" evidence="3">
    <location>
        <begin position="349"/>
        <end position="447"/>
    </location>
</feature>
<dbReference type="InterPro" id="IPR012677">
    <property type="entry name" value="Nucleotide-bd_a/b_plait_sf"/>
</dbReference>
<reference evidence="4 5" key="1">
    <citation type="journal article" date="2024" name="Science">
        <title>Giant polyketide synthase enzymes in the biosynthesis of giant marine polyether toxins.</title>
        <authorList>
            <person name="Fallon T.R."/>
            <person name="Shende V.V."/>
            <person name="Wierzbicki I.H."/>
            <person name="Pendleton A.L."/>
            <person name="Watervoot N.F."/>
            <person name="Auber R.P."/>
            <person name="Gonzalez D.J."/>
            <person name="Wisecaver J.H."/>
            <person name="Moore B.S."/>
        </authorList>
    </citation>
    <scope>NUCLEOTIDE SEQUENCE [LARGE SCALE GENOMIC DNA]</scope>
    <source>
        <strain evidence="4 5">12B1</strain>
    </source>
</reference>
<sequence length="534" mass="60231">MRALDDISSPSKRTTWSSQSRTQPPDAQRSSATQSQHVPSLQTPTDRDLLEIEQLFAPASVTAPHPRFSEDKHFLSQEVLLRSELPGLPQLQHLPPPQPQHLMAGCGQSDLGLHQRSADRVDAQLHERGQQQQQQLREHFQQQQLIHHHLNQQNWPSQANQPNLDLQLQQMMINYASPQWMSFAAQFNALSRTALIQQQAESLISQKMRECMQQPMLSPSIPLQYVQTARTETRPPSTSSSGTISPSSCYEPNPPPRLSRLHGGASGAASPWRSDRNRASLCDVSFVSPRRCHASSHGSNSGSSSRSSKKDARRDLESGKGKEPRAISQETHDLFKIDEAKMRFGDDKRTTLMIRNIPNKCTLSSLMSTFSEVFKGERGLFDFFYLPMDVKSKCNVGYAFINIREQSKVQVFYHKLQGKMWDRFNPDKCCQITYGRIQGFDALLKTFAESSVVRECRSSGEMGAEHVQVIVHTRDAKEKGCASEKILILAADCLSKILRKQLGCNDGDFSQQADFMRSTTYIDAAQASERFEPW</sequence>
<dbReference type="Proteomes" id="UP001515480">
    <property type="component" value="Unassembled WGS sequence"/>
</dbReference>
<proteinExistence type="predicted"/>
<feature type="compositionally biased region" description="Polar residues" evidence="2">
    <location>
        <begin position="8"/>
        <end position="44"/>
    </location>
</feature>
<dbReference type="Pfam" id="PF04059">
    <property type="entry name" value="RRM_2"/>
    <property type="match status" value="1"/>
</dbReference>
<dbReference type="SUPFAM" id="SSF54928">
    <property type="entry name" value="RNA-binding domain, RBD"/>
    <property type="match status" value="1"/>
</dbReference>
<evidence type="ECO:0000313" key="4">
    <source>
        <dbReference type="EMBL" id="KAL1518851.1"/>
    </source>
</evidence>
<dbReference type="InterPro" id="IPR007201">
    <property type="entry name" value="Mei2-like_Rrm_C"/>
</dbReference>
<evidence type="ECO:0000313" key="5">
    <source>
        <dbReference type="Proteomes" id="UP001515480"/>
    </source>
</evidence>
<feature type="region of interest" description="Disordered" evidence="2">
    <location>
        <begin position="226"/>
        <end position="274"/>
    </location>
</feature>
<dbReference type="EMBL" id="JBGBPQ010000010">
    <property type="protein sequence ID" value="KAL1518851.1"/>
    <property type="molecule type" value="Genomic_DNA"/>
</dbReference>
<evidence type="ECO:0000259" key="3">
    <source>
        <dbReference type="Pfam" id="PF04059"/>
    </source>
</evidence>
<dbReference type="InterPro" id="IPR035979">
    <property type="entry name" value="RBD_domain_sf"/>
</dbReference>
<keyword evidence="5" id="KW-1185">Reference proteome</keyword>
<evidence type="ECO:0000256" key="1">
    <source>
        <dbReference type="ARBA" id="ARBA00022884"/>
    </source>
</evidence>
<evidence type="ECO:0000256" key="2">
    <source>
        <dbReference type="SAM" id="MobiDB-lite"/>
    </source>
</evidence>
<feature type="region of interest" description="Disordered" evidence="2">
    <location>
        <begin position="88"/>
        <end position="107"/>
    </location>
</feature>
<name>A0AB34JDE9_PRYPA</name>
<dbReference type="GO" id="GO:0003723">
    <property type="term" value="F:RNA binding"/>
    <property type="evidence" value="ECO:0007669"/>
    <property type="project" value="UniProtKB-KW"/>
</dbReference>
<dbReference type="PANTHER" id="PTHR23189">
    <property type="entry name" value="RNA RECOGNITION MOTIF-CONTAINING"/>
    <property type="match status" value="1"/>
</dbReference>
<protein>
    <recommendedName>
        <fullName evidence="3">Mei2-like C-terminal RNA recognition motif domain-containing protein</fullName>
    </recommendedName>
</protein>
<feature type="region of interest" description="Disordered" evidence="2">
    <location>
        <begin position="291"/>
        <end position="332"/>
    </location>
</feature>
<accession>A0AB34JDE9</accession>
<organism evidence="4 5">
    <name type="scientific">Prymnesium parvum</name>
    <name type="common">Toxic golden alga</name>
    <dbReference type="NCBI Taxonomy" id="97485"/>
    <lineage>
        <taxon>Eukaryota</taxon>
        <taxon>Haptista</taxon>
        <taxon>Haptophyta</taxon>
        <taxon>Prymnesiophyceae</taxon>
        <taxon>Prymnesiales</taxon>
        <taxon>Prymnesiaceae</taxon>
        <taxon>Prymnesium</taxon>
    </lineage>
</organism>
<dbReference type="Gene3D" id="3.30.70.330">
    <property type="match status" value="1"/>
</dbReference>
<dbReference type="AlphaFoldDB" id="A0AB34JDE9"/>
<gene>
    <name evidence="4" type="ORF">AB1Y20_003128</name>
</gene>
<feature type="compositionally biased region" description="Low complexity" evidence="2">
    <location>
        <begin position="234"/>
        <end position="248"/>
    </location>
</feature>
<keyword evidence="1" id="KW-0694">RNA-binding</keyword>
<feature type="region of interest" description="Disordered" evidence="2">
    <location>
        <begin position="1"/>
        <end position="45"/>
    </location>
</feature>
<comment type="caution">
    <text evidence="4">The sequence shown here is derived from an EMBL/GenBank/DDBJ whole genome shotgun (WGS) entry which is preliminary data.</text>
</comment>
<feature type="compositionally biased region" description="Low complexity" evidence="2">
    <location>
        <begin position="295"/>
        <end position="306"/>
    </location>
</feature>
<feature type="compositionally biased region" description="Basic and acidic residues" evidence="2">
    <location>
        <begin position="308"/>
        <end position="332"/>
    </location>
</feature>